<dbReference type="OrthoDB" id="196131at2759"/>
<keyword evidence="7 13" id="KW-0378">Hydrolase</keyword>
<feature type="compositionally biased region" description="Basic and acidic residues" evidence="14">
    <location>
        <begin position="43"/>
        <end position="56"/>
    </location>
</feature>
<dbReference type="PROSITE" id="PS51195">
    <property type="entry name" value="Q_MOTIF"/>
    <property type="match status" value="1"/>
</dbReference>
<dbReference type="InterPro" id="IPR027417">
    <property type="entry name" value="P-loop_NTPase"/>
</dbReference>
<comment type="subcellular location">
    <subcellularLocation>
        <location evidence="1">Nucleus</location>
        <location evidence="1">Nucleolus</location>
    </subcellularLocation>
</comment>
<dbReference type="Proteomes" id="UP000789831">
    <property type="component" value="Unassembled WGS sequence"/>
</dbReference>
<evidence type="ECO:0000256" key="1">
    <source>
        <dbReference type="ARBA" id="ARBA00004604"/>
    </source>
</evidence>
<comment type="caution">
    <text evidence="18">The sequence shown here is derived from an EMBL/GenBank/DDBJ whole genome shotgun (WGS) entry which is preliminary data.</text>
</comment>
<evidence type="ECO:0000259" key="16">
    <source>
        <dbReference type="PROSITE" id="PS51194"/>
    </source>
</evidence>
<evidence type="ECO:0000256" key="11">
    <source>
        <dbReference type="ARBA" id="ARBA00037449"/>
    </source>
</evidence>
<dbReference type="CDD" id="cd00268">
    <property type="entry name" value="DEADc"/>
    <property type="match status" value="1"/>
</dbReference>
<dbReference type="InterPro" id="IPR044742">
    <property type="entry name" value="DEAD/DEAH_RhlB"/>
</dbReference>
<evidence type="ECO:0000256" key="10">
    <source>
        <dbReference type="ARBA" id="ARBA00023242"/>
    </source>
</evidence>
<feature type="domain" description="Helicase C-terminal" evidence="16">
    <location>
        <begin position="518"/>
        <end position="665"/>
    </location>
</feature>
<dbReference type="GO" id="GO:0005524">
    <property type="term" value="F:ATP binding"/>
    <property type="evidence" value="ECO:0007669"/>
    <property type="project" value="UniProtKB-KW"/>
</dbReference>
<dbReference type="EC" id="3.6.4.13" evidence="3"/>
<keyword evidence="5" id="KW-0698">rRNA processing</keyword>
<dbReference type="InterPro" id="IPR000629">
    <property type="entry name" value="RNA-helicase_DEAD-box_CS"/>
</dbReference>
<evidence type="ECO:0000256" key="5">
    <source>
        <dbReference type="ARBA" id="ARBA00022552"/>
    </source>
</evidence>
<dbReference type="AlphaFoldDB" id="A0A9N9F4E6"/>
<keyword evidence="19" id="KW-1185">Reference proteome</keyword>
<accession>A0A9N9F4E6</accession>
<evidence type="ECO:0000256" key="4">
    <source>
        <dbReference type="ARBA" id="ARBA00022517"/>
    </source>
</evidence>
<comment type="function">
    <text evidence="11">ATP-dependent RNA helicase required for 60S ribosomal subunit synthesis. Involved in efficient pre-rRNA processing, predominantly at site A3, which is necessary for the normal formation of 25S and 5.8S rRNAs.</text>
</comment>
<comment type="similarity">
    <text evidence="2">Belongs to the DEAD box helicase family. DDX5/DBP2 subfamily.</text>
</comment>
<dbReference type="InterPro" id="IPR001650">
    <property type="entry name" value="Helicase_C-like"/>
</dbReference>
<keyword evidence="8 13" id="KW-0347">Helicase</keyword>
<evidence type="ECO:0000259" key="15">
    <source>
        <dbReference type="PROSITE" id="PS51192"/>
    </source>
</evidence>
<evidence type="ECO:0000256" key="7">
    <source>
        <dbReference type="ARBA" id="ARBA00022801"/>
    </source>
</evidence>
<dbReference type="CDD" id="cd18787">
    <property type="entry name" value="SF2_C_DEAD"/>
    <property type="match status" value="1"/>
</dbReference>
<dbReference type="EMBL" id="CAJVPL010000545">
    <property type="protein sequence ID" value="CAG8508390.1"/>
    <property type="molecule type" value="Genomic_DNA"/>
</dbReference>
<evidence type="ECO:0000256" key="6">
    <source>
        <dbReference type="ARBA" id="ARBA00022741"/>
    </source>
</evidence>
<dbReference type="GO" id="GO:0003676">
    <property type="term" value="F:nucleic acid binding"/>
    <property type="evidence" value="ECO:0007669"/>
    <property type="project" value="InterPro"/>
</dbReference>
<dbReference type="SMART" id="SM00487">
    <property type="entry name" value="DEXDc"/>
    <property type="match status" value="1"/>
</dbReference>
<feature type="compositionally biased region" description="Basic and acidic residues" evidence="14">
    <location>
        <begin position="21"/>
        <end position="32"/>
    </location>
</feature>
<evidence type="ECO:0000313" key="18">
    <source>
        <dbReference type="EMBL" id="CAG8508390.1"/>
    </source>
</evidence>
<organism evidence="18 19">
    <name type="scientific">Ambispora gerdemannii</name>
    <dbReference type="NCBI Taxonomy" id="144530"/>
    <lineage>
        <taxon>Eukaryota</taxon>
        <taxon>Fungi</taxon>
        <taxon>Fungi incertae sedis</taxon>
        <taxon>Mucoromycota</taxon>
        <taxon>Glomeromycotina</taxon>
        <taxon>Glomeromycetes</taxon>
        <taxon>Archaeosporales</taxon>
        <taxon>Ambisporaceae</taxon>
        <taxon>Ambispora</taxon>
    </lineage>
</organism>
<evidence type="ECO:0000256" key="9">
    <source>
        <dbReference type="ARBA" id="ARBA00022840"/>
    </source>
</evidence>
<feature type="region of interest" description="Disordered" evidence="14">
    <location>
        <begin position="192"/>
        <end position="265"/>
    </location>
</feature>
<dbReference type="PROSITE" id="PS00039">
    <property type="entry name" value="DEAD_ATP_HELICASE"/>
    <property type="match status" value="1"/>
</dbReference>
<feature type="domain" description="DEAD-box RNA helicase Q" evidence="17">
    <location>
        <begin position="285"/>
        <end position="311"/>
    </location>
</feature>
<dbReference type="GO" id="GO:0003724">
    <property type="term" value="F:RNA helicase activity"/>
    <property type="evidence" value="ECO:0007669"/>
    <property type="project" value="UniProtKB-EC"/>
</dbReference>
<evidence type="ECO:0000256" key="3">
    <source>
        <dbReference type="ARBA" id="ARBA00012552"/>
    </source>
</evidence>
<keyword evidence="10" id="KW-0539">Nucleus</keyword>
<sequence length="696" mass="78457">MSSNKSGQSKTKKNQTQKYKNYNDPDFIERNLDTTNKQKRKRQDREKNVEHGSDKFKKNKITHFDLISEDSDMEESVSKVAVKKVQKSGGSQANIKSSKKKISPKVFDIISTDEEFDSLESTELLLDTKKEKLEKSVKKSKKDSNSKKKASAKIFDYISNLTKKKDNTIKKSSKGKIEENFSYFSGPDLSDDNTKKALKKSRKSEVSVQIEHVEMKNAKKTKTHSKPVTSKQTVSNNSQSTSSKVNSHSNRHPHSDDSISTSNSHNYYQEHRIKISGDRTYEPIISFDQLDVDEDTRNYLSNFKKPTPIQASCWPICLSGRDVIGIAETGSGKTLAFTVPAIKHVKKHSFKKTSPNPLILILAPTRELAMQIQEQIEEIDSVSCGKSLCVYGGVPKETQRKELRKGTKVIVATPGRLIDFIDEGSCDIGNVSYLVLDEADRMLDIGFEKDIRTIISKTNSKRQTLMFSATWPDSVRKLAEDFLKDPVKVNIGSSELAANNNVTQIIEVLSSSDEKEKRLVQLLKEYHGNRTNRVLVFVLYKKEATRIENFLTYSGFEVQSIHGDKGQFQRTEALHAFKDGTYPLLVATDVAARGLDISDVEYVINYTFPLTIEDYVHRIGRTGRAGAKGISHTFFTAHDKSHSGELINILNKAKQKVPEALLNFGGTVKKKEHKAYGAFYKDIDPLAKPKKIIFDD</sequence>
<feature type="domain" description="Helicase ATP-binding" evidence="15">
    <location>
        <begin position="314"/>
        <end position="489"/>
    </location>
</feature>
<dbReference type="InterPro" id="IPR014001">
    <property type="entry name" value="Helicase_ATP-bd"/>
</dbReference>
<keyword evidence="6 13" id="KW-0547">Nucleotide-binding</keyword>
<dbReference type="SUPFAM" id="SSF52540">
    <property type="entry name" value="P-loop containing nucleoside triphosphate hydrolases"/>
    <property type="match status" value="1"/>
</dbReference>
<proteinExistence type="inferred from homology"/>
<dbReference type="GO" id="GO:0016787">
    <property type="term" value="F:hydrolase activity"/>
    <property type="evidence" value="ECO:0007669"/>
    <property type="project" value="UniProtKB-KW"/>
</dbReference>
<name>A0A9N9F4E6_9GLOM</name>
<gene>
    <name evidence="18" type="ORF">AGERDE_LOCUS4612</name>
</gene>
<evidence type="ECO:0000256" key="8">
    <source>
        <dbReference type="ARBA" id="ARBA00022806"/>
    </source>
</evidence>
<keyword evidence="9 13" id="KW-0067">ATP-binding</keyword>
<dbReference type="Gene3D" id="3.40.50.300">
    <property type="entry name" value="P-loop containing nucleotide triphosphate hydrolases"/>
    <property type="match status" value="2"/>
</dbReference>
<evidence type="ECO:0000259" key="17">
    <source>
        <dbReference type="PROSITE" id="PS51195"/>
    </source>
</evidence>
<dbReference type="SMART" id="SM00490">
    <property type="entry name" value="HELICc"/>
    <property type="match status" value="1"/>
</dbReference>
<evidence type="ECO:0000256" key="14">
    <source>
        <dbReference type="SAM" id="MobiDB-lite"/>
    </source>
</evidence>
<evidence type="ECO:0000256" key="13">
    <source>
        <dbReference type="RuleBase" id="RU000492"/>
    </source>
</evidence>
<dbReference type="FunFam" id="3.40.50.300:FF:000008">
    <property type="entry name" value="ATP-dependent RNA helicase RhlB"/>
    <property type="match status" value="1"/>
</dbReference>
<dbReference type="InterPro" id="IPR014014">
    <property type="entry name" value="RNA_helicase_DEAD_Q_motif"/>
</dbReference>
<reference evidence="18" key="1">
    <citation type="submission" date="2021-06" db="EMBL/GenBank/DDBJ databases">
        <authorList>
            <person name="Kallberg Y."/>
            <person name="Tangrot J."/>
            <person name="Rosling A."/>
        </authorList>
    </citation>
    <scope>NUCLEOTIDE SEQUENCE</scope>
    <source>
        <strain evidence="18">MT106</strain>
    </source>
</reference>
<evidence type="ECO:0000256" key="2">
    <source>
        <dbReference type="ARBA" id="ARBA00009334"/>
    </source>
</evidence>
<keyword evidence="4" id="KW-0690">Ribosome biogenesis</keyword>
<feature type="region of interest" description="Disordered" evidence="14">
    <location>
        <begin position="1"/>
        <end position="56"/>
    </location>
</feature>
<dbReference type="PANTHER" id="PTHR47958">
    <property type="entry name" value="ATP-DEPENDENT RNA HELICASE DBP3"/>
    <property type="match status" value="1"/>
</dbReference>
<dbReference type="PROSITE" id="PS51192">
    <property type="entry name" value="HELICASE_ATP_BIND_1"/>
    <property type="match status" value="1"/>
</dbReference>
<dbReference type="Pfam" id="PF00271">
    <property type="entry name" value="Helicase_C"/>
    <property type="match status" value="1"/>
</dbReference>
<evidence type="ECO:0000313" key="19">
    <source>
        <dbReference type="Proteomes" id="UP000789831"/>
    </source>
</evidence>
<dbReference type="Pfam" id="PF00270">
    <property type="entry name" value="DEAD"/>
    <property type="match status" value="1"/>
</dbReference>
<feature type="short sequence motif" description="Q motif" evidence="12">
    <location>
        <begin position="285"/>
        <end position="311"/>
    </location>
</feature>
<dbReference type="InterPro" id="IPR011545">
    <property type="entry name" value="DEAD/DEAH_box_helicase_dom"/>
</dbReference>
<dbReference type="PROSITE" id="PS51194">
    <property type="entry name" value="HELICASE_CTER"/>
    <property type="match status" value="1"/>
</dbReference>
<evidence type="ECO:0000256" key="12">
    <source>
        <dbReference type="PROSITE-ProRule" id="PRU00552"/>
    </source>
</evidence>
<protein>
    <recommendedName>
        <fullName evidence="3">RNA helicase</fullName>
        <ecNumber evidence="3">3.6.4.13</ecNumber>
    </recommendedName>
</protein>
<feature type="compositionally biased region" description="Low complexity" evidence="14">
    <location>
        <begin position="230"/>
        <end position="248"/>
    </location>
</feature>